<dbReference type="RefSeq" id="WP_183640317.1">
    <property type="nucleotide sequence ID" value="NZ_JACHBL010000001.1"/>
</dbReference>
<accession>A0A7W9DAS5</accession>
<dbReference type="Gene3D" id="3.30.420.310">
    <property type="entry name" value="2-keto-3-deoxy-galactonokinase, C-terminal domain"/>
    <property type="match status" value="1"/>
</dbReference>
<comment type="caution">
    <text evidence="1">The sequence shown here is derived from an EMBL/GenBank/DDBJ whole genome shotgun (WGS) entry which is preliminary data.</text>
</comment>
<name>A0A7W9DAS5_9MICC</name>
<reference evidence="1 2" key="1">
    <citation type="submission" date="2020-08" db="EMBL/GenBank/DDBJ databases">
        <title>Sequencing the genomes of 1000 actinobacteria strains.</title>
        <authorList>
            <person name="Klenk H.-P."/>
        </authorList>
    </citation>
    <scope>NUCLEOTIDE SEQUENCE [LARGE SCALE GENOMIC DNA]</scope>
    <source>
        <strain evidence="1 2">DSM 23694</strain>
    </source>
</reference>
<dbReference type="EC" id="2.7.1.58" evidence="1"/>
<organism evidence="1 2">
    <name type="scientific">Neomicrococcus lactis</name>
    <dbReference type="NCBI Taxonomy" id="732241"/>
    <lineage>
        <taxon>Bacteria</taxon>
        <taxon>Bacillati</taxon>
        <taxon>Actinomycetota</taxon>
        <taxon>Actinomycetes</taxon>
        <taxon>Micrococcales</taxon>
        <taxon>Micrococcaceae</taxon>
        <taxon>Neomicrococcus</taxon>
    </lineage>
</organism>
<dbReference type="AlphaFoldDB" id="A0A7W9DAS5"/>
<dbReference type="GO" id="GO:0008671">
    <property type="term" value="F:2-dehydro-3-deoxygalactonokinase activity"/>
    <property type="evidence" value="ECO:0007669"/>
    <property type="project" value="UniProtKB-EC"/>
</dbReference>
<sequence length="356" mass="38142">MTYFSTTTLEPQVESRANPPQLIALDWGTSSFRAYLLGSEGQVLETRSGGRGVLAVTTDVLNQKDRTVAFVRELETMCGDWLQDNPGLPMIACGMVGSNQGWTEVDYRTIPSNLLESSASLTSVSTPYGPLWIIPGLLKEGQPGSIVDLPDVMRGEETQLLGALPQADAGDDPYIVVLPGTHTKWVRLSGSVVTDFGTSMTGELYDLLVRHSILGRLAETPEQPNEAAFLRGLDVAFGTQEPRASPGGEGILATLFSARTLVMTGNLDALEVHDYISGLLIGAEIVNFSRRWMNDGNEGVQGPTPVSICANTALTRRYGVALNHAGITPSFAHRNAAARGLWLAALATGLTTKENI</sequence>
<dbReference type="CDD" id="cd24012">
    <property type="entry name" value="ASKHA_NBD_KDGal-kinase"/>
    <property type="match status" value="1"/>
</dbReference>
<protein>
    <submittedName>
        <fullName evidence="1">2-dehydro-3-deoxygalactonokinase</fullName>
        <ecNumber evidence="1">2.7.1.58</ecNumber>
    </submittedName>
</protein>
<dbReference type="InterPro" id="IPR007729">
    <property type="entry name" value="DGOK"/>
</dbReference>
<evidence type="ECO:0000313" key="1">
    <source>
        <dbReference type="EMBL" id="MBB5597336.1"/>
    </source>
</evidence>
<gene>
    <name evidence="1" type="ORF">BKA12_000416</name>
</gene>
<dbReference type="Pfam" id="PF05035">
    <property type="entry name" value="DGOK"/>
    <property type="match status" value="1"/>
</dbReference>
<keyword evidence="2" id="KW-1185">Reference proteome</keyword>
<dbReference type="EMBL" id="JACHBL010000001">
    <property type="protein sequence ID" value="MBB5597336.1"/>
    <property type="molecule type" value="Genomic_DNA"/>
</dbReference>
<keyword evidence="1" id="KW-0808">Transferase</keyword>
<evidence type="ECO:0000313" key="2">
    <source>
        <dbReference type="Proteomes" id="UP000523863"/>
    </source>
</evidence>
<keyword evidence="1" id="KW-0418">Kinase</keyword>
<dbReference type="Proteomes" id="UP000523863">
    <property type="component" value="Unassembled WGS sequence"/>
</dbReference>
<dbReference type="Gene3D" id="3.30.420.300">
    <property type="entry name" value="2-keto-3-deoxy-galactonokinase, substrate binding domain"/>
    <property type="match status" value="1"/>
</dbReference>
<dbReference type="InterPro" id="IPR042257">
    <property type="entry name" value="DGOK_C"/>
</dbReference>
<dbReference type="GO" id="GO:0034194">
    <property type="term" value="P:D-galactonate catabolic process"/>
    <property type="evidence" value="ECO:0007669"/>
    <property type="project" value="InterPro"/>
</dbReference>
<dbReference type="InterPro" id="IPR042258">
    <property type="entry name" value="DGOK_N"/>
</dbReference>
<proteinExistence type="predicted"/>